<dbReference type="EMBL" id="AAOT01000007">
    <property type="protein sequence ID" value="EAR52036.1"/>
    <property type="molecule type" value="Genomic_DNA"/>
</dbReference>
<proteinExistence type="predicted"/>
<reference evidence="2 3" key="1">
    <citation type="journal article" date="2010" name="J. Bacteriol.">
        <title>Genome sequences of Oceanicola granulosus HTCC2516(T) and Oceanicola batsensis HTCC2597(TDelta).</title>
        <authorList>
            <person name="Thrash J.C."/>
            <person name="Cho J.C."/>
            <person name="Vergin K.L."/>
            <person name="Giovannoni S.J."/>
        </authorList>
    </citation>
    <scope>NUCLEOTIDE SEQUENCE [LARGE SCALE GENOMIC DNA]</scope>
    <source>
        <strain evidence="3">ATCC BAA-861 / DSM 15982 / KCTC 12143 / HTCC2516</strain>
    </source>
</reference>
<dbReference type="InterPro" id="IPR021425">
    <property type="entry name" value="DUF3072"/>
</dbReference>
<gene>
    <name evidence="2" type="ORF">OG2516_13464</name>
</gene>
<evidence type="ECO:0000313" key="2">
    <source>
        <dbReference type="EMBL" id="EAR52036.1"/>
    </source>
</evidence>
<dbReference type="Pfam" id="PF11272">
    <property type="entry name" value="DUF3072"/>
    <property type="match status" value="1"/>
</dbReference>
<dbReference type="Proteomes" id="UP000003635">
    <property type="component" value="Unassembled WGS sequence"/>
</dbReference>
<dbReference type="AlphaFoldDB" id="Q2CGX5"/>
<feature type="region of interest" description="Disordered" evidence="1">
    <location>
        <begin position="1"/>
        <end position="26"/>
    </location>
</feature>
<sequence length="73" mass="7979">MMPPVKTVLDSPAAESDHDPDAPMTNDQAVHLRSLCEATGEEFDTALTEAQAHARILELEAQKHDQPDARKEG</sequence>
<keyword evidence="3" id="KW-1185">Reference proteome</keyword>
<dbReference type="HOGENOM" id="CLU_2825978_0_0_5"/>
<organism evidence="2 3">
    <name type="scientific">Oceanicola granulosus (strain ATCC BAA-861 / DSM 15982 / KCTC 12143 / HTCC2516)</name>
    <dbReference type="NCBI Taxonomy" id="314256"/>
    <lineage>
        <taxon>Bacteria</taxon>
        <taxon>Pseudomonadati</taxon>
        <taxon>Pseudomonadota</taxon>
        <taxon>Alphaproteobacteria</taxon>
        <taxon>Rhodobacterales</taxon>
        <taxon>Roseobacteraceae</taxon>
        <taxon>Oceanicola</taxon>
    </lineage>
</organism>
<evidence type="ECO:0000256" key="1">
    <source>
        <dbReference type="SAM" id="MobiDB-lite"/>
    </source>
</evidence>
<evidence type="ECO:0008006" key="4">
    <source>
        <dbReference type="Google" id="ProtNLM"/>
    </source>
</evidence>
<dbReference type="RefSeq" id="WP_007256098.1">
    <property type="nucleotide sequence ID" value="NZ_CH724108.1"/>
</dbReference>
<name>Q2CGX5_OCEGH</name>
<comment type="caution">
    <text evidence="2">The sequence shown here is derived from an EMBL/GenBank/DDBJ whole genome shotgun (WGS) entry which is preliminary data.</text>
</comment>
<evidence type="ECO:0000313" key="3">
    <source>
        <dbReference type="Proteomes" id="UP000003635"/>
    </source>
</evidence>
<protein>
    <recommendedName>
        <fullName evidence="4">DUF3072 domain-containing protein</fullName>
    </recommendedName>
</protein>
<accession>Q2CGX5</accession>
<dbReference type="STRING" id="314256.OG2516_13464"/>